<protein>
    <submittedName>
        <fullName evidence="3">Uncharacterized protein</fullName>
    </submittedName>
</protein>
<name>A0AAV7NQ74_PLEWA</name>
<dbReference type="EMBL" id="JANPWB010000012">
    <property type="protein sequence ID" value="KAJ1118223.1"/>
    <property type="molecule type" value="Genomic_DNA"/>
</dbReference>
<dbReference type="AlphaFoldDB" id="A0AAV7NQ74"/>
<reference evidence="3" key="1">
    <citation type="journal article" date="2022" name="bioRxiv">
        <title>Sequencing and chromosome-scale assembly of the giantPleurodeles waltlgenome.</title>
        <authorList>
            <person name="Brown T."/>
            <person name="Elewa A."/>
            <person name="Iarovenko S."/>
            <person name="Subramanian E."/>
            <person name="Araus A.J."/>
            <person name="Petzold A."/>
            <person name="Susuki M."/>
            <person name="Suzuki K.-i.T."/>
            <person name="Hayashi T."/>
            <person name="Toyoda A."/>
            <person name="Oliveira C."/>
            <person name="Osipova E."/>
            <person name="Leigh N.D."/>
            <person name="Simon A."/>
            <person name="Yun M.H."/>
        </authorList>
    </citation>
    <scope>NUCLEOTIDE SEQUENCE</scope>
    <source>
        <strain evidence="3">20211129_DDA</strain>
        <tissue evidence="3">Liver</tissue>
    </source>
</reference>
<evidence type="ECO:0000313" key="4">
    <source>
        <dbReference type="Proteomes" id="UP001066276"/>
    </source>
</evidence>
<feature type="compositionally biased region" description="Pro residues" evidence="1">
    <location>
        <begin position="76"/>
        <end position="89"/>
    </location>
</feature>
<gene>
    <name evidence="2" type="ORF">NDU88_006417</name>
    <name evidence="3" type="ORF">NDU88_006418</name>
</gene>
<accession>A0AAV7NQ74</accession>
<feature type="compositionally biased region" description="Polar residues" evidence="1">
    <location>
        <begin position="106"/>
        <end position="132"/>
    </location>
</feature>
<feature type="region of interest" description="Disordered" evidence="1">
    <location>
        <begin position="62"/>
        <end position="134"/>
    </location>
</feature>
<comment type="caution">
    <text evidence="3">The sequence shown here is derived from an EMBL/GenBank/DDBJ whole genome shotgun (WGS) entry which is preliminary data.</text>
</comment>
<dbReference type="EMBL" id="JANPWB010000012">
    <property type="protein sequence ID" value="KAJ1118222.1"/>
    <property type="molecule type" value="Genomic_DNA"/>
</dbReference>
<evidence type="ECO:0000256" key="1">
    <source>
        <dbReference type="SAM" id="MobiDB-lite"/>
    </source>
</evidence>
<evidence type="ECO:0000313" key="2">
    <source>
        <dbReference type="EMBL" id="KAJ1118222.1"/>
    </source>
</evidence>
<sequence>MRRPERSHSAHRVAVEPQTDQFVLHSVAAATWGTGLTSPWPLGPARLSRPPRQAELRLLLLTAVSGANPRGQPHPSSRPAPRRAPPAPSPLGLADSPSCLGKQRSARCSPSRSAQQMAQPQPLTQDCFSTSERVPGGSCHFEGWPSSPGISLLGASPSGLDWSFGAPDYLSAQGALGTEKRG</sequence>
<keyword evidence="4" id="KW-1185">Reference proteome</keyword>
<proteinExistence type="predicted"/>
<evidence type="ECO:0000313" key="3">
    <source>
        <dbReference type="EMBL" id="KAJ1118223.1"/>
    </source>
</evidence>
<dbReference type="Proteomes" id="UP001066276">
    <property type="component" value="Chromosome 8"/>
</dbReference>
<organism evidence="3 4">
    <name type="scientific">Pleurodeles waltl</name>
    <name type="common">Iberian ribbed newt</name>
    <dbReference type="NCBI Taxonomy" id="8319"/>
    <lineage>
        <taxon>Eukaryota</taxon>
        <taxon>Metazoa</taxon>
        <taxon>Chordata</taxon>
        <taxon>Craniata</taxon>
        <taxon>Vertebrata</taxon>
        <taxon>Euteleostomi</taxon>
        <taxon>Amphibia</taxon>
        <taxon>Batrachia</taxon>
        <taxon>Caudata</taxon>
        <taxon>Salamandroidea</taxon>
        <taxon>Salamandridae</taxon>
        <taxon>Pleurodelinae</taxon>
        <taxon>Pleurodeles</taxon>
    </lineage>
</organism>